<comment type="caution">
    <text evidence="1">The sequence shown here is derived from an EMBL/GenBank/DDBJ whole genome shotgun (WGS) entry which is preliminary data.</text>
</comment>
<evidence type="ECO:0000313" key="3">
    <source>
        <dbReference type="Proteomes" id="UP001154282"/>
    </source>
</evidence>
<organism evidence="1 3">
    <name type="scientific">Linum tenue</name>
    <dbReference type="NCBI Taxonomy" id="586396"/>
    <lineage>
        <taxon>Eukaryota</taxon>
        <taxon>Viridiplantae</taxon>
        <taxon>Streptophyta</taxon>
        <taxon>Embryophyta</taxon>
        <taxon>Tracheophyta</taxon>
        <taxon>Spermatophyta</taxon>
        <taxon>Magnoliopsida</taxon>
        <taxon>eudicotyledons</taxon>
        <taxon>Gunneridae</taxon>
        <taxon>Pentapetalae</taxon>
        <taxon>rosids</taxon>
        <taxon>fabids</taxon>
        <taxon>Malpighiales</taxon>
        <taxon>Linaceae</taxon>
        <taxon>Linum</taxon>
    </lineage>
</organism>
<gene>
    <name evidence="2" type="ORF">LITE_LOCUS39720</name>
    <name evidence="1" type="ORF">LITE_LOCUS6490</name>
</gene>
<evidence type="ECO:0000313" key="2">
    <source>
        <dbReference type="EMBL" id="CAI0473634.1"/>
    </source>
</evidence>
<accession>A0AAV0HZL5</accession>
<dbReference type="EMBL" id="CAMGYJ010000003">
    <property type="protein sequence ID" value="CAI0389873.1"/>
    <property type="molecule type" value="Genomic_DNA"/>
</dbReference>
<dbReference type="EMBL" id="CAMGYJ010000009">
    <property type="protein sequence ID" value="CAI0473634.1"/>
    <property type="molecule type" value="Genomic_DNA"/>
</dbReference>
<protein>
    <submittedName>
        <fullName evidence="1">Uncharacterized protein</fullName>
    </submittedName>
</protein>
<keyword evidence="3" id="KW-1185">Reference proteome</keyword>
<reference evidence="1" key="1">
    <citation type="submission" date="2022-08" db="EMBL/GenBank/DDBJ databases">
        <authorList>
            <person name="Gutierrez-Valencia J."/>
        </authorList>
    </citation>
    <scope>NUCLEOTIDE SEQUENCE</scope>
</reference>
<evidence type="ECO:0000313" key="1">
    <source>
        <dbReference type="EMBL" id="CAI0389873.1"/>
    </source>
</evidence>
<proteinExistence type="predicted"/>
<dbReference type="Proteomes" id="UP001154282">
    <property type="component" value="Unassembled WGS sequence"/>
</dbReference>
<dbReference type="AlphaFoldDB" id="A0AAV0HZL5"/>
<sequence>MSTKLQFPHGALEKLHPNCVDLCRAFDAITQNCISALLVIKETFFKHGEKETLRSCVKALNFSSVESKGELKDYACRMSLFLSLDLLSKKLRFCEWRKLQELAGQEDVDVRDSFVCEMQC</sequence>
<name>A0AAV0HZL5_9ROSI</name>